<reference evidence="1 2" key="1">
    <citation type="journal article" date="2018" name="ACS Chem. Biol.">
        <title>Ketoreductase domain dysfunction expands chemodiversity: malyngamide biosynthesis in the cyanobacterium Okeania hirsuta.</title>
        <authorList>
            <person name="Moss N.A."/>
            <person name="Leao T."/>
            <person name="Rankin M."/>
            <person name="McCullough T.M."/>
            <person name="Qu P."/>
            <person name="Korobeynikov A."/>
            <person name="Smith J.L."/>
            <person name="Gerwick L."/>
            <person name="Gerwick W.H."/>
        </authorList>
    </citation>
    <scope>NUCLEOTIDE SEQUENCE [LARGE SCALE GENOMIC DNA]</scope>
    <source>
        <strain evidence="1 2">PAB10Feb10-1</strain>
    </source>
</reference>
<keyword evidence="2" id="KW-1185">Reference proteome</keyword>
<comment type="caution">
    <text evidence="1">The sequence shown here is derived from an EMBL/GenBank/DDBJ whole genome shotgun (WGS) entry which is preliminary data.</text>
</comment>
<dbReference type="RefSeq" id="WP_124146401.1">
    <property type="nucleotide sequence ID" value="NZ_CAWOKI010000156.1"/>
</dbReference>
<dbReference type="EMBL" id="RCBY01000136">
    <property type="protein sequence ID" value="RQH34460.1"/>
    <property type="molecule type" value="Genomic_DNA"/>
</dbReference>
<accession>A0A3N6RJJ8</accession>
<organism evidence="1 2">
    <name type="scientific">Okeania hirsuta</name>
    <dbReference type="NCBI Taxonomy" id="1458930"/>
    <lineage>
        <taxon>Bacteria</taxon>
        <taxon>Bacillati</taxon>
        <taxon>Cyanobacteriota</taxon>
        <taxon>Cyanophyceae</taxon>
        <taxon>Oscillatoriophycideae</taxon>
        <taxon>Oscillatoriales</taxon>
        <taxon>Microcoleaceae</taxon>
        <taxon>Okeania</taxon>
    </lineage>
</organism>
<gene>
    <name evidence="1" type="ORF">D5R40_20915</name>
</gene>
<dbReference type="AlphaFoldDB" id="A0A3N6RJJ8"/>
<proteinExistence type="predicted"/>
<protein>
    <submittedName>
        <fullName evidence="1">Uncharacterized protein</fullName>
    </submittedName>
</protein>
<dbReference type="Proteomes" id="UP000269154">
    <property type="component" value="Unassembled WGS sequence"/>
</dbReference>
<sequence>MITVVEPAAASQIGLENWVMENELKLSIDYVAYPGLVEIRPYGKDKSVVGEEVLKECNDEGGDFIEHDDRYYCLF</sequence>
<evidence type="ECO:0000313" key="1">
    <source>
        <dbReference type="EMBL" id="RQH34460.1"/>
    </source>
</evidence>
<name>A0A3N6RJJ8_9CYAN</name>
<evidence type="ECO:0000313" key="2">
    <source>
        <dbReference type="Proteomes" id="UP000269154"/>
    </source>
</evidence>